<keyword evidence="13" id="KW-1185">Reference proteome</keyword>
<organism evidence="12">
    <name type="scientific">Medioppia subpectinata</name>
    <dbReference type="NCBI Taxonomy" id="1979941"/>
    <lineage>
        <taxon>Eukaryota</taxon>
        <taxon>Metazoa</taxon>
        <taxon>Ecdysozoa</taxon>
        <taxon>Arthropoda</taxon>
        <taxon>Chelicerata</taxon>
        <taxon>Arachnida</taxon>
        <taxon>Acari</taxon>
        <taxon>Acariformes</taxon>
        <taxon>Sarcoptiformes</taxon>
        <taxon>Oribatida</taxon>
        <taxon>Brachypylina</taxon>
        <taxon>Oppioidea</taxon>
        <taxon>Oppiidae</taxon>
        <taxon>Medioppia</taxon>
    </lineage>
</organism>
<dbReference type="Proteomes" id="UP000759131">
    <property type="component" value="Unassembled WGS sequence"/>
</dbReference>
<keyword evidence="4" id="KW-1003">Cell membrane</keyword>
<name>A0A7R9L9N9_9ACAR</name>
<evidence type="ECO:0000256" key="9">
    <source>
        <dbReference type="ARBA" id="ARBA00023065"/>
    </source>
</evidence>
<accession>A0A7R9L9N9</accession>
<dbReference type="AlphaFoldDB" id="A0A7R9L9N9"/>
<keyword evidence="6" id="KW-0303">Gap junction</keyword>
<evidence type="ECO:0000256" key="7">
    <source>
        <dbReference type="ARBA" id="ARBA00022949"/>
    </source>
</evidence>
<proteinExistence type="predicted"/>
<evidence type="ECO:0000313" key="12">
    <source>
        <dbReference type="EMBL" id="CAD7637648.1"/>
    </source>
</evidence>
<dbReference type="GO" id="GO:0034220">
    <property type="term" value="P:monoatomic ion transmembrane transport"/>
    <property type="evidence" value="ECO:0007669"/>
    <property type="project" value="UniProtKB-KW"/>
</dbReference>
<keyword evidence="11" id="KW-0407">Ion channel</keyword>
<gene>
    <name evidence="12" type="ORF">OSB1V03_LOCUS17068</name>
</gene>
<dbReference type="EMBL" id="CAJPIZ010019925">
    <property type="protein sequence ID" value="CAG2117114.1"/>
    <property type="molecule type" value="Genomic_DNA"/>
</dbReference>
<evidence type="ECO:0000256" key="8">
    <source>
        <dbReference type="ARBA" id="ARBA00022989"/>
    </source>
</evidence>
<keyword evidence="3" id="KW-0813">Transport</keyword>
<dbReference type="OrthoDB" id="5867527at2759"/>
<keyword evidence="5" id="KW-0812">Transmembrane</keyword>
<dbReference type="EMBL" id="OC874500">
    <property type="protein sequence ID" value="CAD7637648.1"/>
    <property type="molecule type" value="Genomic_DNA"/>
</dbReference>
<evidence type="ECO:0000256" key="2">
    <source>
        <dbReference type="ARBA" id="ARBA00004651"/>
    </source>
</evidence>
<evidence type="ECO:0000256" key="3">
    <source>
        <dbReference type="ARBA" id="ARBA00022448"/>
    </source>
</evidence>
<feature type="non-terminal residue" evidence="12">
    <location>
        <position position="1"/>
    </location>
</feature>
<reference evidence="12" key="1">
    <citation type="submission" date="2020-11" db="EMBL/GenBank/DDBJ databases">
        <authorList>
            <person name="Tran Van P."/>
        </authorList>
    </citation>
    <scope>NUCLEOTIDE SEQUENCE</scope>
</reference>
<comment type="subcellular location">
    <subcellularLocation>
        <location evidence="1">Cell junction</location>
        <location evidence="1">Gap junction</location>
    </subcellularLocation>
    <subcellularLocation>
        <location evidence="2">Cell membrane</location>
        <topology evidence="2">Multi-pass membrane protein</topology>
    </subcellularLocation>
</comment>
<protein>
    <submittedName>
        <fullName evidence="12">Uncharacterized protein</fullName>
    </submittedName>
</protein>
<evidence type="ECO:0000256" key="6">
    <source>
        <dbReference type="ARBA" id="ARBA00022868"/>
    </source>
</evidence>
<dbReference type="GO" id="GO:0005886">
    <property type="term" value="C:plasma membrane"/>
    <property type="evidence" value="ECO:0007669"/>
    <property type="project" value="UniProtKB-SubCell"/>
</dbReference>
<keyword evidence="10" id="KW-0472">Membrane</keyword>
<evidence type="ECO:0000256" key="4">
    <source>
        <dbReference type="ARBA" id="ARBA00022475"/>
    </source>
</evidence>
<evidence type="ECO:0000256" key="11">
    <source>
        <dbReference type="ARBA" id="ARBA00023303"/>
    </source>
</evidence>
<evidence type="ECO:0000256" key="5">
    <source>
        <dbReference type="ARBA" id="ARBA00022692"/>
    </source>
</evidence>
<dbReference type="Pfam" id="PF00876">
    <property type="entry name" value="Innexin"/>
    <property type="match status" value="1"/>
</dbReference>
<evidence type="ECO:0000313" key="13">
    <source>
        <dbReference type="Proteomes" id="UP000759131"/>
    </source>
</evidence>
<keyword evidence="8" id="KW-1133">Transmembrane helix</keyword>
<dbReference type="InterPro" id="IPR000990">
    <property type="entry name" value="Innexin"/>
</dbReference>
<keyword evidence="9" id="KW-0406">Ion transport</keyword>
<sequence length="84" mass="9790">MNIISYSVSYCWISQTFLIPSAFNKRVGVEVPHPGVDNSRNLATNDRKYYAYYQWVPYYLWKVWEGGLMKSITMGMQIAILADE</sequence>
<evidence type="ECO:0000256" key="1">
    <source>
        <dbReference type="ARBA" id="ARBA00004610"/>
    </source>
</evidence>
<keyword evidence="7" id="KW-0965">Cell junction</keyword>
<evidence type="ECO:0000256" key="10">
    <source>
        <dbReference type="ARBA" id="ARBA00023136"/>
    </source>
</evidence>
<dbReference type="GO" id="GO:0005921">
    <property type="term" value="C:gap junction"/>
    <property type="evidence" value="ECO:0007669"/>
    <property type="project" value="UniProtKB-SubCell"/>
</dbReference>